<evidence type="ECO:0000313" key="1">
    <source>
        <dbReference type="EMBL" id="KAF2217542.1"/>
    </source>
</evidence>
<reference evidence="1" key="1">
    <citation type="journal article" date="2020" name="Stud. Mycol.">
        <title>101 Dothideomycetes genomes: a test case for predicting lifestyles and emergence of pathogens.</title>
        <authorList>
            <person name="Haridas S."/>
            <person name="Albert R."/>
            <person name="Binder M."/>
            <person name="Bloem J."/>
            <person name="Labutti K."/>
            <person name="Salamov A."/>
            <person name="Andreopoulos B."/>
            <person name="Baker S."/>
            <person name="Barry K."/>
            <person name="Bills G."/>
            <person name="Bluhm B."/>
            <person name="Cannon C."/>
            <person name="Castanera R."/>
            <person name="Culley D."/>
            <person name="Daum C."/>
            <person name="Ezra D."/>
            <person name="Gonzalez J."/>
            <person name="Henrissat B."/>
            <person name="Kuo A."/>
            <person name="Liang C."/>
            <person name="Lipzen A."/>
            <person name="Lutzoni F."/>
            <person name="Magnuson J."/>
            <person name="Mondo S."/>
            <person name="Nolan M."/>
            <person name="Ohm R."/>
            <person name="Pangilinan J."/>
            <person name="Park H.-J."/>
            <person name="Ramirez L."/>
            <person name="Alfaro M."/>
            <person name="Sun H."/>
            <person name="Tritt A."/>
            <person name="Yoshinaga Y."/>
            <person name="Zwiers L.-H."/>
            <person name="Turgeon B."/>
            <person name="Goodwin S."/>
            <person name="Spatafora J."/>
            <person name="Crous P."/>
            <person name="Grigoriev I."/>
        </authorList>
    </citation>
    <scope>NUCLEOTIDE SEQUENCE</scope>
    <source>
        <strain evidence="1">SCOH1-5</strain>
    </source>
</reference>
<evidence type="ECO:0008006" key="3">
    <source>
        <dbReference type="Google" id="ProtNLM"/>
    </source>
</evidence>
<organism evidence="1 2">
    <name type="scientific">Cercospora zeae-maydis SCOH1-5</name>
    <dbReference type="NCBI Taxonomy" id="717836"/>
    <lineage>
        <taxon>Eukaryota</taxon>
        <taxon>Fungi</taxon>
        <taxon>Dikarya</taxon>
        <taxon>Ascomycota</taxon>
        <taxon>Pezizomycotina</taxon>
        <taxon>Dothideomycetes</taxon>
        <taxon>Dothideomycetidae</taxon>
        <taxon>Mycosphaerellales</taxon>
        <taxon>Mycosphaerellaceae</taxon>
        <taxon>Cercospora</taxon>
    </lineage>
</organism>
<keyword evidence="2" id="KW-1185">Reference proteome</keyword>
<dbReference type="Proteomes" id="UP000799539">
    <property type="component" value="Unassembled WGS sequence"/>
</dbReference>
<evidence type="ECO:0000313" key="2">
    <source>
        <dbReference type="Proteomes" id="UP000799539"/>
    </source>
</evidence>
<dbReference type="SUPFAM" id="SSF52540">
    <property type="entry name" value="P-loop containing nucleoside triphosphate hydrolases"/>
    <property type="match status" value="1"/>
</dbReference>
<dbReference type="InterPro" id="IPR027417">
    <property type="entry name" value="P-loop_NTPase"/>
</dbReference>
<dbReference type="EMBL" id="ML992662">
    <property type="protein sequence ID" value="KAF2217542.1"/>
    <property type="molecule type" value="Genomic_DNA"/>
</dbReference>
<dbReference type="Gene3D" id="3.40.50.300">
    <property type="entry name" value="P-loop containing nucleotide triphosphate hydrolases"/>
    <property type="match status" value="1"/>
</dbReference>
<name>A0A6A6FVN8_9PEZI</name>
<dbReference type="OrthoDB" id="3512845at2759"/>
<accession>A0A6A6FVN8</accession>
<protein>
    <recommendedName>
        <fullName evidence="3">AAA+ ATPase domain-containing protein</fullName>
    </recommendedName>
</protein>
<gene>
    <name evidence="1" type="ORF">CERZMDRAFT_92192</name>
</gene>
<proteinExistence type="predicted"/>
<dbReference type="Pfam" id="PF13671">
    <property type="entry name" value="AAA_33"/>
    <property type="match status" value="1"/>
</dbReference>
<sequence>MGLRQRQIPRENLTIEEIISDMQPLLQIQPNKRLVIMLCGPPGSGKTALGQAIVAQSPVLWELVSLERVIAQYDNQYTGAHIVPPPGQQQHRTRFRAEAGFRMRLLAWLDRIQPGRGLLLDDRFSRRAERDEFRAVIKEGGAEVQLVFLDFEKEQLWDRIGRRPGHATRDMLPGWVMDRATFEDSWKAFDRPRNEDEHIVRGR</sequence>
<dbReference type="AlphaFoldDB" id="A0A6A6FVN8"/>